<evidence type="ECO:0008006" key="3">
    <source>
        <dbReference type="Google" id="ProtNLM"/>
    </source>
</evidence>
<evidence type="ECO:0000313" key="2">
    <source>
        <dbReference type="Proteomes" id="UP000282876"/>
    </source>
</evidence>
<dbReference type="AlphaFoldDB" id="A0A437AQ59"/>
<accession>A0A437AQ59</accession>
<gene>
    <name evidence="1" type="ORF">TUBRATIS_002470</name>
</gene>
<evidence type="ECO:0000313" key="1">
    <source>
        <dbReference type="EMBL" id="RVD93222.1"/>
    </source>
</evidence>
<dbReference type="OrthoDB" id="5588096at2759"/>
<reference evidence="1 2" key="1">
    <citation type="submission" date="2018-10" db="EMBL/GenBank/DDBJ databases">
        <title>Draft genome sequence of the microsporidian Tubulinosema ratisbonensis.</title>
        <authorList>
            <person name="Polonais V."/>
            <person name="Peyretaillade E."/>
            <person name="Niehus S."/>
            <person name="Wawrzyniak I."/>
            <person name="Franchet A."/>
            <person name="Gaspin C."/>
            <person name="Reichstadt M."/>
            <person name="Belser C."/>
            <person name="Labadie K."/>
            <person name="Delbac F."/>
            <person name="Ferrandon D."/>
        </authorList>
    </citation>
    <scope>NUCLEOTIDE SEQUENCE [LARGE SCALE GENOMIC DNA]</scope>
    <source>
        <strain evidence="1 2">Franzen</strain>
    </source>
</reference>
<protein>
    <recommendedName>
        <fullName evidence="3">GIT Spa2 homology (SHD) domain-containing protein</fullName>
    </recommendedName>
</protein>
<dbReference type="VEuPathDB" id="MicrosporidiaDB:TUBRATIS_002470"/>
<comment type="caution">
    <text evidence="1">The sequence shown here is derived from an EMBL/GenBank/DDBJ whole genome shotgun (WGS) entry which is preliminary data.</text>
</comment>
<sequence length="360" mass="42757">MTDLLSYKKKLILYAGDPTSITNITTRQKEAIEKMVFLNKYQFDDLVIDISNEIDYRLYGMEPEPLTDKTKLVTRNKLRLLDEHRFKELTLDVLLVMEHRIPFIDQNPGTKTLINDIEEILYKLKSSKTLEESFYSKLDKSQDFLESVSYFLDYLERKFKQSDTNTSVLDKFRGQFDKYESTIVQTNYHSLFSINKFLIFIEQYETTNSEFCYRKNNLEKMLETKQEIPEKILLREISEIFYIILQEKRIFSVKTKNILKEDATNLMRSLEEFVSAIKLKAEKEELMNLGTSLLTNSDIFYDKLTDQELNIDQSLSEKYQKQHNKIEIALKNNVNENQLFNSVIEFVYFIKELFSIVEID</sequence>
<organism evidence="1 2">
    <name type="scientific">Tubulinosema ratisbonensis</name>
    <dbReference type="NCBI Taxonomy" id="291195"/>
    <lineage>
        <taxon>Eukaryota</taxon>
        <taxon>Fungi</taxon>
        <taxon>Fungi incertae sedis</taxon>
        <taxon>Microsporidia</taxon>
        <taxon>Tubulinosematoidea</taxon>
        <taxon>Tubulinosematidae</taxon>
        <taxon>Tubulinosema</taxon>
    </lineage>
</organism>
<name>A0A437AQ59_9MICR</name>
<dbReference type="Proteomes" id="UP000282876">
    <property type="component" value="Unassembled WGS sequence"/>
</dbReference>
<proteinExistence type="predicted"/>
<dbReference type="EMBL" id="RCSS01000065">
    <property type="protein sequence ID" value="RVD93222.1"/>
    <property type="molecule type" value="Genomic_DNA"/>
</dbReference>
<keyword evidence="2" id="KW-1185">Reference proteome</keyword>